<reference evidence="3" key="1">
    <citation type="submission" date="2022-01" db="EMBL/GenBank/DDBJ databases">
        <title>Comparative genomics reveals a dynamic genome evolution in the ectomycorrhizal milk-cap (Lactarius) mushrooms.</title>
        <authorList>
            <consortium name="DOE Joint Genome Institute"/>
            <person name="Lebreton A."/>
            <person name="Tang N."/>
            <person name="Kuo A."/>
            <person name="LaButti K."/>
            <person name="Drula E."/>
            <person name="Barry K."/>
            <person name="Clum A."/>
            <person name="Lipzen A."/>
            <person name="Mousain D."/>
            <person name="Ng V."/>
            <person name="Wang R."/>
            <person name="Wang X."/>
            <person name="Dai Y."/>
            <person name="Henrissat B."/>
            <person name="Grigoriev I.V."/>
            <person name="Guerin-Laguette A."/>
            <person name="Yu F."/>
            <person name="Martin F.M."/>
        </authorList>
    </citation>
    <scope>NUCLEOTIDE SEQUENCE</scope>
    <source>
        <strain evidence="3">QP</strain>
    </source>
</reference>
<dbReference type="EMBL" id="JAKELL010000007">
    <property type="protein sequence ID" value="KAH8997241.1"/>
    <property type="molecule type" value="Genomic_DNA"/>
</dbReference>
<feature type="compositionally biased region" description="Polar residues" evidence="2">
    <location>
        <begin position="1317"/>
        <end position="1349"/>
    </location>
</feature>
<gene>
    <name evidence="3" type="ORF">EDB92DRAFT_1838622</name>
</gene>
<feature type="coiled-coil region" evidence="1">
    <location>
        <begin position="397"/>
        <end position="424"/>
    </location>
</feature>
<feature type="coiled-coil region" evidence="1">
    <location>
        <begin position="1048"/>
        <end position="1220"/>
    </location>
</feature>
<name>A0AAD4QDM9_9AGAM</name>
<dbReference type="GO" id="GO:0000793">
    <property type="term" value="C:condensed chromosome"/>
    <property type="evidence" value="ECO:0007669"/>
    <property type="project" value="TreeGrafter"/>
</dbReference>
<comment type="caution">
    <text evidence="3">The sequence shown here is derived from an EMBL/GenBank/DDBJ whole genome shotgun (WGS) entry which is preliminary data.</text>
</comment>
<dbReference type="PANTHER" id="PTHR43941:SF1">
    <property type="entry name" value="STRUCTURAL MAINTENANCE OF CHROMOSOMES PROTEIN 2"/>
    <property type="match status" value="1"/>
</dbReference>
<feature type="coiled-coil region" evidence="1">
    <location>
        <begin position="99"/>
        <end position="154"/>
    </location>
</feature>
<keyword evidence="1" id="KW-0175">Coiled coil</keyword>
<evidence type="ECO:0000256" key="1">
    <source>
        <dbReference type="SAM" id="Coils"/>
    </source>
</evidence>
<organism evidence="3 4">
    <name type="scientific">Lactarius akahatsu</name>
    <dbReference type="NCBI Taxonomy" id="416441"/>
    <lineage>
        <taxon>Eukaryota</taxon>
        <taxon>Fungi</taxon>
        <taxon>Dikarya</taxon>
        <taxon>Basidiomycota</taxon>
        <taxon>Agaricomycotina</taxon>
        <taxon>Agaricomycetes</taxon>
        <taxon>Russulales</taxon>
        <taxon>Russulaceae</taxon>
        <taxon>Lactarius</taxon>
    </lineage>
</organism>
<dbReference type="GO" id="GO:0000785">
    <property type="term" value="C:chromatin"/>
    <property type="evidence" value="ECO:0007669"/>
    <property type="project" value="TreeGrafter"/>
</dbReference>
<dbReference type="GO" id="GO:0000796">
    <property type="term" value="C:condensin complex"/>
    <property type="evidence" value="ECO:0007669"/>
    <property type="project" value="TreeGrafter"/>
</dbReference>
<dbReference type="Proteomes" id="UP001201163">
    <property type="component" value="Unassembled WGS sequence"/>
</dbReference>
<accession>A0AAD4QDM9</accession>
<feature type="region of interest" description="Disordered" evidence="2">
    <location>
        <begin position="1317"/>
        <end position="1466"/>
    </location>
</feature>
<dbReference type="GO" id="GO:0007076">
    <property type="term" value="P:mitotic chromosome condensation"/>
    <property type="evidence" value="ECO:0007669"/>
    <property type="project" value="TreeGrafter"/>
</dbReference>
<proteinExistence type="predicted"/>
<feature type="coiled-coil region" evidence="1">
    <location>
        <begin position="563"/>
        <end position="764"/>
    </location>
</feature>
<dbReference type="GO" id="GO:0003682">
    <property type="term" value="F:chromatin binding"/>
    <property type="evidence" value="ECO:0007669"/>
    <property type="project" value="TreeGrafter"/>
</dbReference>
<feature type="compositionally biased region" description="Polar residues" evidence="2">
    <location>
        <begin position="1356"/>
        <end position="1366"/>
    </location>
</feature>
<feature type="coiled-coil region" evidence="1">
    <location>
        <begin position="875"/>
        <end position="998"/>
    </location>
</feature>
<evidence type="ECO:0000313" key="4">
    <source>
        <dbReference type="Proteomes" id="UP001201163"/>
    </source>
</evidence>
<dbReference type="PANTHER" id="PTHR43941">
    <property type="entry name" value="STRUCTURAL MAINTENANCE OF CHROMOSOMES PROTEIN 2"/>
    <property type="match status" value="1"/>
</dbReference>
<feature type="coiled-coil region" evidence="1">
    <location>
        <begin position="1280"/>
        <end position="1314"/>
    </location>
</feature>
<evidence type="ECO:0000313" key="3">
    <source>
        <dbReference type="EMBL" id="KAH8997241.1"/>
    </source>
</evidence>
<keyword evidence="4" id="KW-1185">Reference proteome</keyword>
<protein>
    <submittedName>
        <fullName evidence="3">Uncharacterized protein</fullName>
    </submittedName>
</protein>
<feature type="region of interest" description="Disordered" evidence="2">
    <location>
        <begin position="1487"/>
        <end position="1537"/>
    </location>
</feature>
<feature type="coiled-coil region" evidence="1">
    <location>
        <begin position="180"/>
        <end position="324"/>
    </location>
</feature>
<evidence type="ECO:0000256" key="2">
    <source>
        <dbReference type="SAM" id="MobiDB-lite"/>
    </source>
</evidence>
<sequence length="1537" mass="172309">MVAWNIDYEHDSEEVIFLKKHIAEQDSRNSTLQGQLLKTKNALDDNKTALDETTRKLLQEADRAQSLDEELRGCKETLDKEKVMRQNMDLTARSTAEKAKQEEVARRELQQALESISSRETASNTTISNLRNEKVALERRMRELEVNLQQVISAATPKRKGRARSSSLSDIRITTLERDLGESRASVLNLQAELEKVQEKLRRNEEDLVRVENERTVLERRMADEMKNMEERMANKDEEIVRLSGGEDLGLAQEREEELIRRVEEEEAKVQALEHLLSETRDLKAMESAVQKAERRVAAEISKVKSLEEKNAGLSRDVRQVRDALKESHARAQSLKTTLGDRDSLVHSLRVQERALKAQVGVLEEEIVSLRATQSTPASSATPSCTHDGSVTGVKTVEKLLAAVDRLRGERDDLRRQLEFLQIESKFTIEALESKINSGASSIKSAATTEDSRVLQLQSEVQELLERLAKTSSRSHVDLSSSATESSRLGLIASASLVMVEHLQTRVDHDDEAMDQALIEISHLRSRLQDTMASSEESHHTSHTLQQSLLDLQLRLESITGGLHDTQRQRDDLLLQVERLQSQIMASDRVREQYQELQSSHERTTTRLADVTNALEDAESERNSLRVEVVNLQGDMVSAQNSLKQAEQRYSDLQNQQLSSMSSFQVNRKLKEQIEELEGRVARRTEQIGIHQHDIKRLETNLKLQEDRIAEMTSELEIAMSEKESMVEDCADAREARDRALRKADDLEDAAETLEAQRRSFEAQRDSEVSALVEVWSSTLVKSRSSIAHLRAAAHGASTANLDMSRRLQFISAERDSALSLLKGQASELELDQSAAAAHRDEARNAVVALAAVRTADAEHRRAIQQDRERLCALLSATRDELNDRLKEISSLQDQLQGRRVQDLAESTEQQARHSAEVAKLNAANVDLSQSCAELEHELAQSRKELHLATEQHDRLRADTDAIKDHIAQLQTDHAEELESLRGKLQQVAVDLQEAREAHALTEKASLELSAANAELEGRLDIVSKQRDADSVLIADLQSREEDHSKQLLGIQSRLDNVTEELQQTTREKDDLEILLRQANTELSRATDTTEDRVRELLEERDALQEKIDQAESQHATELVQVQERLRRFQTEADSLREQLDKAIADTKRMRTTFETELRESAERWEDARAQQDAAQAQLTSLEAEFDDMETRLRSAIEEKDALEAKNTNIESEIQRTLSMQRYLESQLKDSAHESTVAKAELEQHQGKTDRVQELEGKIEYMDALMRSKTQEIEENDDRFIELHKEKKKLMAKVETLSRKVQTLQIKIVTLRDSANNQDPAQHIASTSKQRPSLGQPFASTQHTKSSSPLPAVPSGSPSRSRTMSGPSALVSRKTPEGRRAPSVFRAKTPEPAKTTPPGQQDALPTVAVAGKKRAAPDDGDEAVPVQGFTSEGVLVKEHNTATTPRRRKSPRTGFTPVRNTTARPLTTLVVPGPAAAEALTPLVISDVTNSPRGQPPADAKVKRSWLGAPMSKPSQSSGGATARVISTRPGAAERGR</sequence>